<accession>A0A6A6UYY9</accession>
<dbReference type="Proteomes" id="UP000799440">
    <property type="component" value="Unassembled WGS sequence"/>
</dbReference>
<dbReference type="AlphaFoldDB" id="A0A6A6UYY9"/>
<organism evidence="2 3">
    <name type="scientific">Sporormia fimetaria CBS 119925</name>
    <dbReference type="NCBI Taxonomy" id="1340428"/>
    <lineage>
        <taxon>Eukaryota</taxon>
        <taxon>Fungi</taxon>
        <taxon>Dikarya</taxon>
        <taxon>Ascomycota</taxon>
        <taxon>Pezizomycotina</taxon>
        <taxon>Dothideomycetes</taxon>
        <taxon>Pleosporomycetidae</taxon>
        <taxon>Pleosporales</taxon>
        <taxon>Sporormiaceae</taxon>
        <taxon>Sporormia</taxon>
    </lineage>
</organism>
<keyword evidence="3" id="KW-1185">Reference proteome</keyword>
<evidence type="ECO:0000256" key="1">
    <source>
        <dbReference type="SAM" id="Coils"/>
    </source>
</evidence>
<evidence type="ECO:0000313" key="3">
    <source>
        <dbReference type="Proteomes" id="UP000799440"/>
    </source>
</evidence>
<keyword evidence="1" id="KW-0175">Coiled coil</keyword>
<sequence>MSFKEIEQKAAAEMAEETRVAWSSFRQRLPEHRSLCNTVLDQQKRTYDQITTEGHQRTSTEREKLWRDACFAAADLRVRHRCLVEEIEAKLDKGKFVDLYLFYEIGNRDEKWAAPAAEKARRDLEKRISDAEVILKEVNKEDEKLKARREPSWVAFKDFS</sequence>
<name>A0A6A6UYY9_9PLEO</name>
<gene>
    <name evidence="2" type="ORF">M011DRAFT_462660</name>
</gene>
<dbReference type="EMBL" id="MU006613">
    <property type="protein sequence ID" value="KAF2742217.1"/>
    <property type="molecule type" value="Genomic_DNA"/>
</dbReference>
<protein>
    <submittedName>
        <fullName evidence="2">Uncharacterized protein</fullName>
    </submittedName>
</protein>
<proteinExistence type="predicted"/>
<feature type="coiled-coil region" evidence="1">
    <location>
        <begin position="121"/>
        <end position="148"/>
    </location>
</feature>
<evidence type="ECO:0000313" key="2">
    <source>
        <dbReference type="EMBL" id="KAF2742217.1"/>
    </source>
</evidence>
<reference evidence="2" key="1">
    <citation type="journal article" date="2020" name="Stud. Mycol.">
        <title>101 Dothideomycetes genomes: a test case for predicting lifestyles and emergence of pathogens.</title>
        <authorList>
            <person name="Haridas S."/>
            <person name="Albert R."/>
            <person name="Binder M."/>
            <person name="Bloem J."/>
            <person name="Labutti K."/>
            <person name="Salamov A."/>
            <person name="Andreopoulos B."/>
            <person name="Baker S."/>
            <person name="Barry K."/>
            <person name="Bills G."/>
            <person name="Bluhm B."/>
            <person name="Cannon C."/>
            <person name="Castanera R."/>
            <person name="Culley D."/>
            <person name="Daum C."/>
            <person name="Ezra D."/>
            <person name="Gonzalez J."/>
            <person name="Henrissat B."/>
            <person name="Kuo A."/>
            <person name="Liang C."/>
            <person name="Lipzen A."/>
            <person name="Lutzoni F."/>
            <person name="Magnuson J."/>
            <person name="Mondo S."/>
            <person name="Nolan M."/>
            <person name="Ohm R."/>
            <person name="Pangilinan J."/>
            <person name="Park H.-J."/>
            <person name="Ramirez L."/>
            <person name="Alfaro M."/>
            <person name="Sun H."/>
            <person name="Tritt A."/>
            <person name="Yoshinaga Y."/>
            <person name="Zwiers L.-H."/>
            <person name="Turgeon B."/>
            <person name="Goodwin S."/>
            <person name="Spatafora J."/>
            <person name="Crous P."/>
            <person name="Grigoriev I."/>
        </authorList>
    </citation>
    <scope>NUCLEOTIDE SEQUENCE</scope>
    <source>
        <strain evidence="2">CBS 119925</strain>
    </source>
</reference>